<evidence type="ECO:0000313" key="17">
    <source>
        <dbReference type="Proteomes" id="UP001207742"/>
    </source>
</evidence>
<name>A0ABT3IHZ0_9BACT</name>
<dbReference type="Proteomes" id="UP001207742">
    <property type="component" value="Unassembled WGS sequence"/>
</dbReference>
<dbReference type="SUPFAM" id="SSF49464">
    <property type="entry name" value="Carboxypeptidase regulatory domain-like"/>
    <property type="match status" value="1"/>
</dbReference>
<keyword evidence="8 12" id="KW-0798">TonB box</keyword>
<feature type="chain" id="PRO_5046468152" evidence="13">
    <location>
        <begin position="31"/>
        <end position="1067"/>
    </location>
</feature>
<dbReference type="InterPro" id="IPR036942">
    <property type="entry name" value="Beta-barrel_TonB_sf"/>
</dbReference>
<evidence type="ECO:0000256" key="9">
    <source>
        <dbReference type="ARBA" id="ARBA00023136"/>
    </source>
</evidence>
<dbReference type="EMBL" id="JAPDNS010000001">
    <property type="protein sequence ID" value="MCW3483578.1"/>
    <property type="molecule type" value="Genomic_DNA"/>
</dbReference>
<keyword evidence="5 11" id="KW-0812">Transmembrane</keyword>
<protein>
    <submittedName>
        <fullName evidence="16">SusC/RagA family TonB-linked outer membrane protein</fullName>
    </submittedName>
</protein>
<dbReference type="InterPro" id="IPR023996">
    <property type="entry name" value="TonB-dep_OMP_SusC/RagA"/>
</dbReference>
<keyword evidence="2 11" id="KW-0813">Transport</keyword>
<dbReference type="SUPFAM" id="SSF56935">
    <property type="entry name" value="Porins"/>
    <property type="match status" value="1"/>
</dbReference>
<dbReference type="Pfam" id="PF07715">
    <property type="entry name" value="Plug"/>
    <property type="match status" value="1"/>
</dbReference>
<dbReference type="Gene3D" id="2.60.40.1120">
    <property type="entry name" value="Carboxypeptidase-like, regulatory domain"/>
    <property type="match status" value="1"/>
</dbReference>
<dbReference type="Pfam" id="PF13715">
    <property type="entry name" value="CarbopepD_reg_2"/>
    <property type="match status" value="1"/>
</dbReference>
<proteinExistence type="inferred from homology"/>
<keyword evidence="6" id="KW-0408">Iron</keyword>
<keyword evidence="3 11" id="KW-1134">Transmembrane beta strand</keyword>
<evidence type="ECO:0000256" key="3">
    <source>
        <dbReference type="ARBA" id="ARBA00022452"/>
    </source>
</evidence>
<dbReference type="NCBIfam" id="TIGR04057">
    <property type="entry name" value="SusC_RagA_signa"/>
    <property type="match status" value="1"/>
</dbReference>
<gene>
    <name evidence="16" type="ORF">OL497_06720</name>
</gene>
<evidence type="ECO:0000259" key="15">
    <source>
        <dbReference type="Pfam" id="PF07715"/>
    </source>
</evidence>
<evidence type="ECO:0000313" key="16">
    <source>
        <dbReference type="EMBL" id="MCW3483578.1"/>
    </source>
</evidence>
<dbReference type="Gene3D" id="2.40.170.20">
    <property type="entry name" value="TonB-dependent receptor, beta-barrel domain"/>
    <property type="match status" value="1"/>
</dbReference>
<keyword evidence="13" id="KW-0732">Signal</keyword>
<dbReference type="NCBIfam" id="TIGR04056">
    <property type="entry name" value="OMP_RagA_SusC"/>
    <property type="match status" value="1"/>
</dbReference>
<feature type="domain" description="TonB-dependent receptor plug" evidence="15">
    <location>
        <begin position="129"/>
        <end position="261"/>
    </location>
</feature>
<reference evidence="16 17" key="1">
    <citation type="submission" date="2022-10" db="EMBL/GenBank/DDBJ databases">
        <title>Chitinophaga nivalis PC15 sp. nov., isolated from Pyeongchang county, South Korea.</title>
        <authorList>
            <person name="Trinh H.N."/>
        </authorList>
    </citation>
    <scope>NUCLEOTIDE SEQUENCE [LARGE SCALE GENOMIC DNA]</scope>
    <source>
        <strain evidence="16 17">PC14</strain>
    </source>
</reference>
<evidence type="ECO:0000256" key="13">
    <source>
        <dbReference type="SAM" id="SignalP"/>
    </source>
</evidence>
<dbReference type="InterPro" id="IPR012910">
    <property type="entry name" value="Plug_dom"/>
</dbReference>
<organism evidence="16 17">
    <name type="scientific">Chitinophaga nivalis</name>
    <dbReference type="NCBI Taxonomy" id="2991709"/>
    <lineage>
        <taxon>Bacteria</taxon>
        <taxon>Pseudomonadati</taxon>
        <taxon>Bacteroidota</taxon>
        <taxon>Chitinophagia</taxon>
        <taxon>Chitinophagales</taxon>
        <taxon>Chitinophagaceae</taxon>
        <taxon>Chitinophaga</taxon>
    </lineage>
</organism>
<dbReference type="InterPro" id="IPR008969">
    <property type="entry name" value="CarboxyPept-like_regulatory"/>
</dbReference>
<dbReference type="InterPro" id="IPR023997">
    <property type="entry name" value="TonB-dep_OMP_SusC/RagA_CS"/>
</dbReference>
<feature type="domain" description="TonB-dependent receptor-like beta-barrel" evidence="14">
    <location>
        <begin position="459"/>
        <end position="826"/>
    </location>
</feature>
<sequence length="1067" mass="117114">MTTTICSTYVSKTKYCLLAVFFAWTTNAYAQSGHVSGTVKDADGLTLPGATVKLKGTNKATLSGQDGKYDLAIDRLFNAKDTLEFSYVGYAKAMKPWQVSGIVDVVLRTDGKQLNALVVTALGIKRDQMALGYSTQTIGDKQVNDARSNNWVSALSGKVAGLTLVSPGSGPVNSTNIILRGDRSMKAGGNNALIIVDGTPINTAITSSGVSNAYQASSGNDLPIDFGNGINDINPDDIESITVLKGAGATALYGSRAANGALVITTKSGAKKNKSLGVTVNSNIAVNDILKWPDYQYEYGQGTGTSGKPNSDLYYSYGKSADGVANHSTSSAFGPKFNGQYYFQYDPEVEGQSPERREWRAYKDNVKGFFRNGYTLTNSVSMEKGGTKANGRASITHSKNEWIMPNTGFERLSAALSGNYNVTSKLKISAKGTYTGKKSDNLPATGYNNHSISYFMIFQNPNVDLNWYRRYWKKGKEQVDQVHPFSSYIDNPYLIAYEMTNSVRSANVVGNLSATYSFNKNLDLMVRTALNLVDEDRAQRRPLSTQNFGKGYYKEQSINSYELNTDFLLTWRHAFSQKFKLSTSGGGNAQRNRYTAQNAYINGLATPGEYGLDKGLYPAIARQVNADKNVNSLYAFANLSYDDKIFLDVTGRNDWSSTLPANNNSFFYPSVSTSVILSKLLHLPKAIDYAKLRMSFAQLGNDTDPYGVDKYFRTNDFPGSVSSSGTLYNTNLKPEISNSFETGMEFQLLKNRLGMDVTYYRTNTRNQILEAALDLSTGYNKAWINSGLVRNAGVELMLNGKPINNKNFKWNTTITWAKNTNKVLELAAGTVDQQLIGTGGEASIIAKVGGSTGDIYGFGFLKTPDGQIIYNKDGVPARPAQVQYIGRAFADWKGGISNEFTYKNLRFSFLIDGQYGGMIYSQTHHKMSEQGKLTNTLAGREEGVIVGQGVVVNPDGSYSPNTKKVAVADYYDEYYRRANVEANSFDASFLKLREVRLEYNLSKRLLNKTKFNQISVAFYGRDLAMLTSFPMFDPETAAMNGSSILPGVEMGQMPSTRTFGMNITLKL</sequence>
<comment type="caution">
    <text evidence="16">The sequence shown here is derived from an EMBL/GenBank/DDBJ whole genome shotgun (WGS) entry which is preliminary data.</text>
</comment>
<evidence type="ECO:0000256" key="1">
    <source>
        <dbReference type="ARBA" id="ARBA00004571"/>
    </source>
</evidence>
<keyword evidence="17" id="KW-1185">Reference proteome</keyword>
<feature type="signal peptide" evidence="13">
    <location>
        <begin position="1"/>
        <end position="30"/>
    </location>
</feature>
<dbReference type="PROSITE" id="PS52016">
    <property type="entry name" value="TONB_DEPENDENT_REC_3"/>
    <property type="match status" value="1"/>
</dbReference>
<evidence type="ECO:0000256" key="12">
    <source>
        <dbReference type="RuleBase" id="RU003357"/>
    </source>
</evidence>
<evidence type="ECO:0000256" key="11">
    <source>
        <dbReference type="PROSITE-ProRule" id="PRU01360"/>
    </source>
</evidence>
<dbReference type="PANTHER" id="PTHR32552">
    <property type="entry name" value="FERRICHROME IRON RECEPTOR-RELATED"/>
    <property type="match status" value="1"/>
</dbReference>
<evidence type="ECO:0000256" key="6">
    <source>
        <dbReference type="ARBA" id="ARBA00023004"/>
    </source>
</evidence>
<accession>A0ABT3IHZ0</accession>
<dbReference type="Pfam" id="PF00593">
    <property type="entry name" value="TonB_dep_Rec_b-barrel"/>
    <property type="match status" value="1"/>
</dbReference>
<dbReference type="PANTHER" id="PTHR32552:SF81">
    <property type="entry name" value="TONB-DEPENDENT OUTER MEMBRANE RECEPTOR"/>
    <property type="match status" value="1"/>
</dbReference>
<evidence type="ECO:0000256" key="10">
    <source>
        <dbReference type="ARBA" id="ARBA00023237"/>
    </source>
</evidence>
<evidence type="ECO:0000256" key="2">
    <source>
        <dbReference type="ARBA" id="ARBA00022448"/>
    </source>
</evidence>
<keyword evidence="4" id="KW-0410">Iron transport</keyword>
<evidence type="ECO:0000256" key="8">
    <source>
        <dbReference type="ARBA" id="ARBA00023077"/>
    </source>
</evidence>
<dbReference type="InterPro" id="IPR000531">
    <property type="entry name" value="Beta-barrel_TonB"/>
</dbReference>
<dbReference type="Gene3D" id="2.170.130.10">
    <property type="entry name" value="TonB-dependent receptor, plug domain"/>
    <property type="match status" value="1"/>
</dbReference>
<comment type="similarity">
    <text evidence="11 12">Belongs to the TonB-dependent receptor family.</text>
</comment>
<comment type="subcellular location">
    <subcellularLocation>
        <location evidence="1 11">Cell outer membrane</location>
        <topology evidence="1 11">Multi-pass membrane protein</topology>
    </subcellularLocation>
</comment>
<keyword evidence="7" id="KW-0406">Ion transport</keyword>
<evidence type="ECO:0000256" key="4">
    <source>
        <dbReference type="ARBA" id="ARBA00022496"/>
    </source>
</evidence>
<evidence type="ECO:0000256" key="7">
    <source>
        <dbReference type="ARBA" id="ARBA00023065"/>
    </source>
</evidence>
<dbReference type="InterPro" id="IPR039426">
    <property type="entry name" value="TonB-dep_rcpt-like"/>
</dbReference>
<evidence type="ECO:0000259" key="14">
    <source>
        <dbReference type="Pfam" id="PF00593"/>
    </source>
</evidence>
<evidence type="ECO:0000256" key="5">
    <source>
        <dbReference type="ARBA" id="ARBA00022692"/>
    </source>
</evidence>
<dbReference type="InterPro" id="IPR037066">
    <property type="entry name" value="Plug_dom_sf"/>
</dbReference>
<dbReference type="RefSeq" id="WP_264729057.1">
    <property type="nucleotide sequence ID" value="NZ_JAPDNR010000001.1"/>
</dbReference>
<keyword evidence="9 11" id="KW-0472">Membrane</keyword>
<keyword evidence="10 11" id="KW-0998">Cell outer membrane</keyword>